<gene>
    <name evidence="4" type="ORF">DFR61_10479</name>
    <name evidence="3" type="ORF">NCTC10597_02684</name>
</gene>
<feature type="transmembrane region" description="Helical" evidence="1">
    <location>
        <begin position="78"/>
        <end position="99"/>
    </location>
</feature>
<reference evidence="3 5" key="1">
    <citation type="submission" date="2018-06" db="EMBL/GenBank/DDBJ databases">
        <authorList>
            <consortium name="Pathogen Informatics"/>
            <person name="Doyle S."/>
        </authorList>
    </citation>
    <scope>NUCLEOTIDE SEQUENCE [LARGE SCALE GENOMIC DNA]</scope>
    <source>
        <strain evidence="3 5">NCTC10597</strain>
    </source>
</reference>
<dbReference type="Proteomes" id="UP000294641">
    <property type="component" value="Unassembled WGS sequence"/>
</dbReference>
<protein>
    <submittedName>
        <fullName evidence="4">Uncharacterized protein DUF4064</fullName>
    </submittedName>
</protein>
<sequence>MKRTVEKVFGIAGILCNLIAIGLGGLFLVGFNGIKNDPNFANDFANIQNEMKDPGTENVTPEDLQSLLDAVSPFMGTFGWILVICFIISTIIGIAAMILGSKPEKAQLTGILLIVAGIFAGIITITSILFYIAAIMFFVRKPSEEMKE</sequence>
<accession>A0A8B4QDV9</accession>
<keyword evidence="1" id="KW-1133">Transmembrane helix</keyword>
<dbReference type="InterPro" id="IPR025273">
    <property type="entry name" value="DUF4064"/>
</dbReference>
<evidence type="ECO:0000313" key="3">
    <source>
        <dbReference type="EMBL" id="STX10892.1"/>
    </source>
</evidence>
<feature type="transmembrane region" description="Helical" evidence="1">
    <location>
        <begin position="111"/>
        <end position="139"/>
    </location>
</feature>
<dbReference type="Pfam" id="PF13273">
    <property type="entry name" value="DUF4064"/>
    <property type="match status" value="1"/>
</dbReference>
<evidence type="ECO:0000313" key="4">
    <source>
        <dbReference type="EMBL" id="TDR42189.1"/>
    </source>
</evidence>
<keyword evidence="1" id="KW-0472">Membrane</keyword>
<reference evidence="4 6" key="2">
    <citation type="submission" date="2019-03" db="EMBL/GenBank/DDBJ databases">
        <title>Genomic Encyclopedia of Type Strains, Phase IV (KMG-IV): sequencing the most valuable type-strain genomes for metagenomic binning, comparative biology and taxonomic classification.</title>
        <authorList>
            <person name="Goeker M."/>
        </authorList>
    </citation>
    <scope>NUCLEOTIDE SEQUENCE [LARGE SCALE GENOMIC DNA]</scope>
    <source>
        <strain evidence="4 6">DSM 20580</strain>
    </source>
</reference>
<comment type="caution">
    <text evidence="3">The sequence shown here is derived from an EMBL/GenBank/DDBJ whole genome shotgun (WGS) entry which is preliminary data.</text>
</comment>
<keyword evidence="1" id="KW-0812">Transmembrane</keyword>
<organism evidence="3 5">
    <name type="scientific">Kurthia zopfii</name>
    <dbReference type="NCBI Taxonomy" id="1650"/>
    <lineage>
        <taxon>Bacteria</taxon>
        <taxon>Bacillati</taxon>
        <taxon>Bacillota</taxon>
        <taxon>Bacilli</taxon>
        <taxon>Bacillales</taxon>
        <taxon>Caryophanaceae</taxon>
        <taxon>Kurthia</taxon>
    </lineage>
</organism>
<evidence type="ECO:0000313" key="6">
    <source>
        <dbReference type="Proteomes" id="UP000294641"/>
    </source>
</evidence>
<evidence type="ECO:0000259" key="2">
    <source>
        <dbReference type="Pfam" id="PF13273"/>
    </source>
</evidence>
<dbReference type="EMBL" id="UGNP01000001">
    <property type="protein sequence ID" value="STX10892.1"/>
    <property type="molecule type" value="Genomic_DNA"/>
</dbReference>
<dbReference type="AlphaFoldDB" id="A0A8B4QDV9"/>
<feature type="domain" description="DUF4064" evidence="2">
    <location>
        <begin position="2"/>
        <end position="122"/>
    </location>
</feature>
<evidence type="ECO:0000313" key="5">
    <source>
        <dbReference type="Proteomes" id="UP000254330"/>
    </source>
</evidence>
<dbReference type="RefSeq" id="WP_166636057.1">
    <property type="nucleotide sequence ID" value="NZ_BJUE01000002.1"/>
</dbReference>
<dbReference type="EMBL" id="SNZG01000004">
    <property type="protein sequence ID" value="TDR42189.1"/>
    <property type="molecule type" value="Genomic_DNA"/>
</dbReference>
<dbReference type="Proteomes" id="UP000254330">
    <property type="component" value="Unassembled WGS sequence"/>
</dbReference>
<proteinExistence type="predicted"/>
<feature type="transmembrane region" description="Helical" evidence="1">
    <location>
        <begin position="12"/>
        <end position="34"/>
    </location>
</feature>
<name>A0A8B4QDV9_9BACL</name>
<evidence type="ECO:0000256" key="1">
    <source>
        <dbReference type="SAM" id="Phobius"/>
    </source>
</evidence>
<keyword evidence="6" id="KW-1185">Reference proteome</keyword>